<evidence type="ECO:0000313" key="2">
    <source>
        <dbReference type="Proteomes" id="UP001364695"/>
    </source>
</evidence>
<dbReference type="EMBL" id="JAWDIE010000004">
    <property type="protein sequence ID" value="MEJ7137536.1"/>
    <property type="molecule type" value="Genomic_DNA"/>
</dbReference>
<sequence length="443" mass="45894">MSAQTAHPRALLRQLFDAAVDAAQPRLRLPAFLPPPPKGRTLVVGAGKGSAAMAQALEALWPLDAPLSGHVVTRDGHIPPRTPGTPQRITVHEARHPVPDARSEQAARLQLDWLRQQNPGPDDLVIALMSGGGSALLCLPVDGLTLADKQRIHRELLASGAPIEAMNTVRKHLSAIKGGRLALAAGLAPVLTLAISDVPGDDPGTIASGPTLPDASTCADALAIIDRYGLTVPDAVRAALASGALETPAPDHPAFATHRCELIATPLQSLQAAAQRARELGVTAHILSDVIEGESAEVGRVHAALALSSARGDSCFKPPCVLLSGGETTVTLPPTPPGQAAPRGGRGSEFALALAHALQGAPGIWALAADTDGIDGVESNAGAFVNPDTLARAAALGLSARDHLHRHDAWPFFNALDDLLVTGPTHTNVNDFRAIWVESGDKT</sequence>
<comment type="caution">
    <text evidence="1">The sequence shown here is derived from an EMBL/GenBank/DDBJ whole genome shotgun (WGS) entry which is preliminary data.</text>
</comment>
<keyword evidence="2" id="KW-1185">Reference proteome</keyword>
<proteinExistence type="predicted"/>
<accession>A0ACC6NZY2</accession>
<keyword evidence="1" id="KW-0418">Kinase</keyword>
<reference evidence="1" key="1">
    <citation type="submission" date="2023-10" db="EMBL/GenBank/DDBJ databases">
        <title>Amphibacter perezi, gen. nov., sp. nov. a novel taxa of the family Comamonadaceae, class Betaproteobacteria isolated from the skin microbiota of Pelophylax perezi from different populations.</title>
        <authorList>
            <person name="Costa S."/>
            <person name="Proenca D.N."/>
            <person name="Lopes I."/>
            <person name="Morais P.V."/>
        </authorList>
    </citation>
    <scope>NUCLEOTIDE SEQUENCE</scope>
    <source>
        <strain evidence="1">SL12-8</strain>
    </source>
</reference>
<organism evidence="1 2">
    <name type="scientific">Amphibiibacter pelophylacis</name>
    <dbReference type="NCBI Taxonomy" id="1799477"/>
    <lineage>
        <taxon>Bacteria</taxon>
        <taxon>Pseudomonadati</taxon>
        <taxon>Pseudomonadota</taxon>
        <taxon>Betaproteobacteria</taxon>
        <taxon>Burkholderiales</taxon>
        <taxon>Sphaerotilaceae</taxon>
        <taxon>Amphibiibacter</taxon>
    </lineage>
</organism>
<gene>
    <name evidence="1" type="ORF">RV045_03705</name>
</gene>
<keyword evidence="1" id="KW-0808">Transferase</keyword>
<evidence type="ECO:0000313" key="1">
    <source>
        <dbReference type="EMBL" id="MEJ7137536.1"/>
    </source>
</evidence>
<protein>
    <submittedName>
        <fullName evidence="1">Glycerate kinase</fullName>
    </submittedName>
</protein>
<dbReference type="Proteomes" id="UP001364695">
    <property type="component" value="Unassembled WGS sequence"/>
</dbReference>
<name>A0ACC6NZY2_9BURK</name>